<keyword evidence="1" id="KW-0805">Transcription regulation</keyword>
<evidence type="ECO:0000259" key="3">
    <source>
        <dbReference type="PROSITE" id="PS51000"/>
    </source>
</evidence>
<dbReference type="InterPro" id="IPR001034">
    <property type="entry name" value="DeoR_HTH"/>
</dbReference>
<evidence type="ECO:0000313" key="5">
    <source>
        <dbReference type="Proteomes" id="UP000019222"/>
    </source>
</evidence>
<dbReference type="STRING" id="1224164.B843_08010"/>
<dbReference type="SMART" id="SM00420">
    <property type="entry name" value="HTH_DEOR"/>
    <property type="match status" value="1"/>
</dbReference>
<protein>
    <submittedName>
        <fullName evidence="4">DeoR family transcriptional regulator</fullName>
    </submittedName>
</protein>
<evidence type="ECO:0000256" key="1">
    <source>
        <dbReference type="ARBA" id="ARBA00023015"/>
    </source>
</evidence>
<dbReference type="PANTHER" id="PTHR30363">
    <property type="entry name" value="HTH-TYPE TRANSCRIPTIONAL REGULATOR SRLR-RELATED"/>
    <property type="match status" value="1"/>
</dbReference>
<organism evidence="4 5">
    <name type="scientific">Corynebacterium vitaeruminis DSM 20294</name>
    <dbReference type="NCBI Taxonomy" id="1224164"/>
    <lineage>
        <taxon>Bacteria</taxon>
        <taxon>Bacillati</taxon>
        <taxon>Actinomycetota</taxon>
        <taxon>Actinomycetes</taxon>
        <taxon>Mycobacteriales</taxon>
        <taxon>Corynebacteriaceae</taxon>
        <taxon>Corynebacterium</taxon>
    </lineage>
</organism>
<dbReference type="RefSeq" id="WP_025253005.1">
    <property type="nucleotide sequence ID" value="NZ_CP004353.1"/>
</dbReference>
<keyword evidence="5" id="KW-1185">Reference proteome</keyword>
<keyword evidence="2" id="KW-0804">Transcription</keyword>
<dbReference type="InterPro" id="IPR014036">
    <property type="entry name" value="DeoR-like_C"/>
</dbReference>
<dbReference type="GO" id="GO:0003700">
    <property type="term" value="F:DNA-binding transcription factor activity"/>
    <property type="evidence" value="ECO:0007669"/>
    <property type="project" value="InterPro"/>
</dbReference>
<evidence type="ECO:0000313" key="4">
    <source>
        <dbReference type="EMBL" id="AHI22987.1"/>
    </source>
</evidence>
<dbReference type="Pfam" id="PF00455">
    <property type="entry name" value="DeoRC"/>
    <property type="match status" value="1"/>
</dbReference>
<evidence type="ECO:0000256" key="2">
    <source>
        <dbReference type="ARBA" id="ARBA00023163"/>
    </source>
</evidence>
<dbReference type="Gene3D" id="3.40.50.1360">
    <property type="match status" value="1"/>
</dbReference>
<dbReference type="Gene3D" id="1.10.10.10">
    <property type="entry name" value="Winged helix-like DNA-binding domain superfamily/Winged helix DNA-binding domain"/>
    <property type="match status" value="1"/>
</dbReference>
<gene>
    <name evidence="4" type="ORF">B843_08010</name>
</gene>
<feature type="domain" description="HTH deoR-type" evidence="3">
    <location>
        <begin position="7"/>
        <end position="62"/>
    </location>
</feature>
<dbReference type="InterPro" id="IPR037171">
    <property type="entry name" value="NagB/RpiA_transferase-like"/>
</dbReference>
<dbReference type="InterPro" id="IPR036390">
    <property type="entry name" value="WH_DNA-bd_sf"/>
</dbReference>
<sequence>MATVAEVQHRQSTIVALTRELGRCSVSDLAAQFDVTPETIRRDLKVLESQGLLRRVHGGAVIGAPSNHADLLAVDDDDELPVHQSQRRKQSIGQKALSLIPGPHASMLIDAGSTTEAFANVLARNYLGQDWSVVTTSPNIAKSLASAGVPHVSMIGGTVKPRTQAIVGPRAQDELRVLRADIAFLGTSGFSLERGFTTSDSREAEIKKLIINQANFSVVLCDSAKISKDSTLTFAMPDDVEAIISDRNAPKSLEDALLPTHTRLVIP</sequence>
<dbReference type="PROSITE" id="PS51000">
    <property type="entry name" value="HTH_DEOR_2"/>
    <property type="match status" value="1"/>
</dbReference>
<accession>W5Y1B7</accession>
<dbReference type="SMART" id="SM01134">
    <property type="entry name" value="DeoRC"/>
    <property type="match status" value="1"/>
</dbReference>
<dbReference type="SUPFAM" id="SSF46785">
    <property type="entry name" value="Winged helix' DNA-binding domain"/>
    <property type="match status" value="1"/>
</dbReference>
<dbReference type="InterPro" id="IPR050313">
    <property type="entry name" value="Carb_Metab_HTH_regulators"/>
</dbReference>
<dbReference type="PANTHER" id="PTHR30363:SF44">
    <property type="entry name" value="AGA OPERON TRANSCRIPTIONAL REPRESSOR-RELATED"/>
    <property type="match status" value="1"/>
</dbReference>
<proteinExistence type="predicted"/>
<dbReference type="KEGG" id="cvt:B843_08010"/>
<dbReference type="EMBL" id="CP004353">
    <property type="protein sequence ID" value="AHI22987.1"/>
    <property type="molecule type" value="Genomic_DNA"/>
</dbReference>
<dbReference type="SUPFAM" id="SSF100950">
    <property type="entry name" value="NagB/RpiA/CoA transferase-like"/>
    <property type="match status" value="1"/>
</dbReference>
<dbReference type="InterPro" id="IPR036388">
    <property type="entry name" value="WH-like_DNA-bd_sf"/>
</dbReference>
<dbReference type="PATRIC" id="fig|1224164.3.peg.1613"/>
<dbReference type="Pfam" id="PF08220">
    <property type="entry name" value="HTH_DeoR"/>
    <property type="match status" value="1"/>
</dbReference>
<dbReference type="eggNOG" id="COG1349">
    <property type="taxonomic scope" value="Bacteria"/>
</dbReference>
<dbReference type="Proteomes" id="UP000019222">
    <property type="component" value="Chromosome"/>
</dbReference>
<dbReference type="HOGENOM" id="CLU_060699_1_4_11"/>
<dbReference type="AlphaFoldDB" id="W5Y1B7"/>
<reference evidence="4 5" key="1">
    <citation type="submission" date="2013-02" db="EMBL/GenBank/DDBJ databases">
        <title>The complete genome sequence of Corynebacterium vitaeruminis DSM 20294.</title>
        <authorList>
            <person name="Ruckert C."/>
            <person name="Albersmeier A."/>
            <person name="Kalinowski J."/>
        </authorList>
    </citation>
    <scope>NUCLEOTIDE SEQUENCE [LARGE SCALE GENOMIC DNA]</scope>
    <source>
        <strain evidence="5">ATCC 10234</strain>
    </source>
</reference>
<name>W5Y1B7_9CORY</name>
<dbReference type="PRINTS" id="PR00037">
    <property type="entry name" value="HTHLACR"/>
</dbReference>